<dbReference type="Proteomes" id="UP000324065">
    <property type="component" value="Unassembled WGS sequence"/>
</dbReference>
<comment type="caution">
    <text evidence="1">The sequence shown here is derived from an EMBL/GenBank/DDBJ whole genome shotgun (WGS) entry which is preliminary data.</text>
</comment>
<accession>A0A5M6I9K6</accession>
<evidence type="ECO:0008006" key="3">
    <source>
        <dbReference type="Google" id="ProtNLM"/>
    </source>
</evidence>
<gene>
    <name evidence="1" type="ORF">F1188_15975</name>
</gene>
<reference evidence="1 2" key="1">
    <citation type="submission" date="2019-09" db="EMBL/GenBank/DDBJ databases">
        <title>Genome sequence of Roseospira marina, one of the more divergent members of the non-sulfur purple photosynthetic bacterial family, the Rhodospirillaceae.</title>
        <authorList>
            <person name="Meyer T."/>
            <person name="Kyndt J."/>
        </authorList>
    </citation>
    <scope>NUCLEOTIDE SEQUENCE [LARGE SCALE GENOMIC DNA]</scope>
    <source>
        <strain evidence="1 2">DSM 15113</strain>
    </source>
</reference>
<name>A0A5M6I9K6_9PROT</name>
<evidence type="ECO:0000313" key="1">
    <source>
        <dbReference type="EMBL" id="KAA5604358.1"/>
    </source>
</evidence>
<dbReference type="AlphaFoldDB" id="A0A5M6I9K6"/>
<protein>
    <recommendedName>
        <fullName evidence="3">ASCH domain-containing protein</fullName>
    </recommendedName>
</protein>
<proteinExistence type="predicted"/>
<evidence type="ECO:0000313" key="2">
    <source>
        <dbReference type="Proteomes" id="UP000324065"/>
    </source>
</evidence>
<dbReference type="EMBL" id="VWPJ01000018">
    <property type="protein sequence ID" value="KAA5604358.1"/>
    <property type="molecule type" value="Genomic_DNA"/>
</dbReference>
<dbReference type="RefSeq" id="WP_150063450.1">
    <property type="nucleotide sequence ID" value="NZ_JACHII010000014.1"/>
</dbReference>
<organism evidence="1 2">
    <name type="scientific">Roseospira marina</name>
    <dbReference type="NCBI Taxonomy" id="140057"/>
    <lineage>
        <taxon>Bacteria</taxon>
        <taxon>Pseudomonadati</taxon>
        <taxon>Pseudomonadota</taxon>
        <taxon>Alphaproteobacteria</taxon>
        <taxon>Rhodospirillales</taxon>
        <taxon>Rhodospirillaceae</taxon>
        <taxon>Roseospira</taxon>
    </lineage>
</organism>
<keyword evidence="2" id="KW-1185">Reference proteome</keyword>
<dbReference type="OrthoDB" id="6446263at2"/>
<sequence length="192" mass="22074">MPTFETNLRRVRLTETGRWTLMTPKDRERALHLCDFCAINSMCITHARLAEITGELETKAVIAECPGYRPHLAFRDAVGLDARFNTVRLGKAWMNRLQIGRTVTLWNSVRDVFIGEAIVIGLRTMHWSKLTDEIAQQNHTQLDTPVVGAQDRLFEVLRRGYGPQMMTVDRQVTIIDLERTYETEDAADWRDG</sequence>